<proteinExistence type="predicted"/>
<dbReference type="STRING" id="330214.NIDE4220"/>
<dbReference type="Pfam" id="PF08238">
    <property type="entry name" value="Sel1"/>
    <property type="match status" value="2"/>
</dbReference>
<keyword evidence="1" id="KW-0812">Transmembrane</keyword>
<dbReference type="Gene3D" id="1.25.40.10">
    <property type="entry name" value="Tetratricopeptide repeat domain"/>
    <property type="match status" value="1"/>
</dbReference>
<evidence type="ECO:0000259" key="2">
    <source>
        <dbReference type="SMART" id="SM00974"/>
    </source>
</evidence>
<dbReference type="SMART" id="SM00974">
    <property type="entry name" value="T5orf172"/>
    <property type="match status" value="1"/>
</dbReference>
<dbReference type="InterPro" id="IPR018306">
    <property type="entry name" value="Phage_T5_Orf172_DNA-bd"/>
</dbReference>
<dbReference type="InterPro" id="IPR006597">
    <property type="entry name" value="Sel1-like"/>
</dbReference>
<evidence type="ECO:0000313" key="3">
    <source>
        <dbReference type="EMBL" id="CBK43886.1"/>
    </source>
</evidence>
<feature type="transmembrane region" description="Helical" evidence="1">
    <location>
        <begin position="158"/>
        <end position="177"/>
    </location>
</feature>
<dbReference type="OrthoDB" id="8265034at2"/>
<dbReference type="SMART" id="SM00671">
    <property type="entry name" value="SEL1"/>
    <property type="match status" value="2"/>
</dbReference>
<dbReference type="InterPro" id="IPR011990">
    <property type="entry name" value="TPR-like_helical_dom_sf"/>
</dbReference>
<accession>D8P8Q4</accession>
<evidence type="ECO:0000313" key="4">
    <source>
        <dbReference type="Proteomes" id="UP000001660"/>
    </source>
</evidence>
<keyword evidence="1" id="KW-1133">Transmembrane helix</keyword>
<dbReference type="EMBL" id="FP929003">
    <property type="protein sequence ID" value="CBK43886.1"/>
    <property type="molecule type" value="Genomic_DNA"/>
</dbReference>
<keyword evidence="4" id="KW-1185">Reference proteome</keyword>
<gene>
    <name evidence="3" type="ORF">NIDE4220</name>
</gene>
<dbReference type="Proteomes" id="UP000001660">
    <property type="component" value="Chromosome"/>
</dbReference>
<sequence length="380" mass="42913">MKGWVYVISNKAMQGLVKVGYSSKDPDLRAGELNHTGSPHPYVVDYDVLVEDPRAIEQRAHRILSSSRENKEWFRCSPEEAIAAIKQAAGGTEITESYKRAERVRAEGLHRQALRDREQERKATVARQEFQARLAKDEAAIRKAFDESIERQCPPRPFWQYWITGGVIVFFLIGIVAPKTTDGAAIVSAVFWAVLPGWGLFEFFENRRKMSARYREFEQERDRKIALSRSQLEVQADRSTSAAGALDGSMPREIRREQPFDYQGPSIWGNPSALVQRGLDYMNGCGLPHSDADAVDCFRAAAKQGSAEGQYYLGWMYKLGRGIPADPIKAYMWLSLATWHGEPRASSFCRALEEQMTPAQLSTARSMSKTCQASNYEHCD</sequence>
<dbReference type="AlphaFoldDB" id="D8P8Q4"/>
<dbReference type="HOGENOM" id="CLU_727016_0_0_0"/>
<keyword evidence="1" id="KW-0472">Membrane</keyword>
<name>D8P8Q4_9BACT</name>
<protein>
    <recommendedName>
        <fullName evidence="2">Bacteriophage T5 Orf172 DNA-binding domain-containing protein</fullName>
    </recommendedName>
</protein>
<dbReference type="KEGG" id="nde:NIDE4220"/>
<reference evidence="3 4" key="1">
    <citation type="journal article" date="2010" name="Proc. Natl. Acad. Sci. U.S.A.">
        <title>A Nitrospira metagenome illuminates the physiology and evolution of globally important nitrite-oxidizing bacteria.</title>
        <authorList>
            <person name="Lucker S."/>
            <person name="Wagner M."/>
            <person name="Maixner F."/>
            <person name="Pelletier E."/>
            <person name="Koch H."/>
            <person name="Vacherie B."/>
            <person name="Rattei T."/>
            <person name="Sinninghe Damste J."/>
            <person name="Spieck E."/>
            <person name="Le Paslier D."/>
            <person name="Daims H."/>
        </authorList>
    </citation>
    <scope>NUCLEOTIDE SEQUENCE [LARGE SCALE GENOMIC DNA]</scope>
</reference>
<dbReference type="Pfam" id="PF10544">
    <property type="entry name" value="T5orf172"/>
    <property type="match status" value="1"/>
</dbReference>
<feature type="transmembrane region" description="Helical" evidence="1">
    <location>
        <begin position="183"/>
        <end position="204"/>
    </location>
</feature>
<evidence type="ECO:0000256" key="1">
    <source>
        <dbReference type="SAM" id="Phobius"/>
    </source>
</evidence>
<dbReference type="SUPFAM" id="SSF81901">
    <property type="entry name" value="HCP-like"/>
    <property type="match status" value="1"/>
</dbReference>
<dbReference type="eggNOG" id="COG0790">
    <property type="taxonomic scope" value="Bacteria"/>
</dbReference>
<feature type="domain" description="Bacteriophage T5 Orf172 DNA-binding" evidence="2">
    <location>
        <begin position="11"/>
        <end position="88"/>
    </location>
</feature>
<organism evidence="3 4">
    <name type="scientific">Nitrospira defluvii</name>
    <dbReference type="NCBI Taxonomy" id="330214"/>
    <lineage>
        <taxon>Bacteria</taxon>
        <taxon>Pseudomonadati</taxon>
        <taxon>Nitrospirota</taxon>
        <taxon>Nitrospiria</taxon>
        <taxon>Nitrospirales</taxon>
        <taxon>Nitrospiraceae</taxon>
        <taxon>Nitrospira</taxon>
    </lineage>
</organism>